<dbReference type="InterPro" id="IPR011992">
    <property type="entry name" value="EF-hand-dom_pair"/>
</dbReference>
<dbReference type="FunFam" id="1.10.238.10:FF:000302">
    <property type="entry name" value="Probable calcium-binding protein CML46"/>
    <property type="match status" value="1"/>
</dbReference>
<dbReference type="CDD" id="cd00051">
    <property type="entry name" value="EFh"/>
    <property type="match status" value="1"/>
</dbReference>
<dbReference type="AlphaFoldDB" id="A0A5C7HKK8"/>
<dbReference type="GO" id="GO:0005509">
    <property type="term" value="F:calcium ion binding"/>
    <property type="evidence" value="ECO:0007669"/>
    <property type="project" value="InterPro"/>
</dbReference>
<keyword evidence="7" id="KW-1185">Reference proteome</keyword>
<dbReference type="Gene3D" id="1.10.238.10">
    <property type="entry name" value="EF-hand"/>
    <property type="match status" value="1"/>
</dbReference>
<organism evidence="6 7">
    <name type="scientific">Acer yangbiense</name>
    <dbReference type="NCBI Taxonomy" id="1000413"/>
    <lineage>
        <taxon>Eukaryota</taxon>
        <taxon>Viridiplantae</taxon>
        <taxon>Streptophyta</taxon>
        <taxon>Embryophyta</taxon>
        <taxon>Tracheophyta</taxon>
        <taxon>Spermatophyta</taxon>
        <taxon>Magnoliopsida</taxon>
        <taxon>eudicotyledons</taxon>
        <taxon>Gunneridae</taxon>
        <taxon>Pentapetalae</taxon>
        <taxon>rosids</taxon>
        <taxon>malvids</taxon>
        <taxon>Sapindales</taxon>
        <taxon>Sapindaceae</taxon>
        <taxon>Hippocastanoideae</taxon>
        <taxon>Acereae</taxon>
        <taxon>Acer</taxon>
    </lineage>
</organism>
<keyword evidence="2" id="KW-0479">Metal-binding</keyword>
<name>A0A5C7HKK8_9ROSI</name>
<dbReference type="InterPro" id="IPR018247">
    <property type="entry name" value="EF_Hand_1_Ca_BS"/>
</dbReference>
<feature type="domain" description="EF-hand" evidence="5">
    <location>
        <begin position="177"/>
        <end position="211"/>
    </location>
</feature>
<dbReference type="Proteomes" id="UP000323000">
    <property type="component" value="Chromosome 7"/>
</dbReference>
<evidence type="ECO:0000259" key="5">
    <source>
        <dbReference type="PROSITE" id="PS50222"/>
    </source>
</evidence>
<gene>
    <name evidence="6" type="ORF">EZV62_015396</name>
</gene>
<evidence type="ECO:0000256" key="2">
    <source>
        <dbReference type="ARBA" id="ARBA00022723"/>
    </source>
</evidence>
<evidence type="ECO:0000313" key="7">
    <source>
        <dbReference type="Proteomes" id="UP000323000"/>
    </source>
</evidence>
<accession>A0A5C7HKK8</accession>
<feature type="domain" description="EF-hand" evidence="5">
    <location>
        <begin position="139"/>
        <end position="174"/>
    </location>
</feature>
<sequence length="211" mass="24836">MDYYRLYSLITMEKSSSTIFNQQSLPFFAFVQVLLFHRFLTWVKSIQSFCSRCWSSFRFQLDSAKSDYWDDKKNQDFELCNHQSCCLSNENKDDDGIISREEVEMVMGKLLLFCSPEGEELPQRFDSDELSQLFDHEEPSLEEVKEAFDVFDSNKDGFIDAMELQRVLQTLGLKQGFQLGNCTKMIKRFDENGDGRIDFNEFVKFMETTCF</sequence>
<dbReference type="PROSITE" id="PS00018">
    <property type="entry name" value="EF_HAND_1"/>
    <property type="match status" value="2"/>
</dbReference>
<dbReference type="OrthoDB" id="26525at2759"/>
<proteinExistence type="predicted"/>
<dbReference type="SMART" id="SM00054">
    <property type="entry name" value="EFh"/>
    <property type="match status" value="2"/>
</dbReference>
<keyword evidence="3" id="KW-0677">Repeat</keyword>
<dbReference type="Pfam" id="PF13499">
    <property type="entry name" value="EF-hand_7"/>
    <property type="match status" value="1"/>
</dbReference>
<dbReference type="PRINTS" id="PR01697">
    <property type="entry name" value="PARVALBUMIN"/>
</dbReference>
<dbReference type="PANTHER" id="PTHR10891">
    <property type="entry name" value="EF-HAND CALCIUM-BINDING DOMAIN CONTAINING PROTEIN"/>
    <property type="match status" value="1"/>
</dbReference>
<dbReference type="EMBL" id="VAHF01000007">
    <property type="protein sequence ID" value="TXG57567.1"/>
    <property type="molecule type" value="Genomic_DNA"/>
</dbReference>
<protein>
    <recommendedName>
        <fullName evidence="5">EF-hand domain-containing protein</fullName>
    </recommendedName>
</protein>
<evidence type="ECO:0000256" key="3">
    <source>
        <dbReference type="ARBA" id="ARBA00022737"/>
    </source>
</evidence>
<keyword evidence="4" id="KW-0106">Calcium</keyword>
<reference evidence="7" key="1">
    <citation type="journal article" date="2019" name="Gigascience">
        <title>De novo genome assembly of the endangered Acer yangbiense, a plant species with extremely small populations endemic to Yunnan Province, China.</title>
        <authorList>
            <person name="Yang J."/>
            <person name="Wariss H.M."/>
            <person name="Tao L."/>
            <person name="Zhang R."/>
            <person name="Yun Q."/>
            <person name="Hollingsworth P."/>
            <person name="Dao Z."/>
            <person name="Luo G."/>
            <person name="Guo H."/>
            <person name="Ma Y."/>
            <person name="Sun W."/>
        </authorList>
    </citation>
    <scope>NUCLEOTIDE SEQUENCE [LARGE SCALE GENOMIC DNA]</scope>
    <source>
        <strain evidence="7">cv. Malutang</strain>
    </source>
</reference>
<comment type="function">
    <text evidence="1">Potential calcium sensor.</text>
</comment>
<evidence type="ECO:0000256" key="1">
    <source>
        <dbReference type="ARBA" id="ARBA00003291"/>
    </source>
</evidence>
<evidence type="ECO:0000313" key="6">
    <source>
        <dbReference type="EMBL" id="TXG57567.1"/>
    </source>
</evidence>
<dbReference type="InterPro" id="IPR039647">
    <property type="entry name" value="EF_hand_pair_protein_CML-like"/>
</dbReference>
<dbReference type="PROSITE" id="PS50222">
    <property type="entry name" value="EF_HAND_2"/>
    <property type="match status" value="2"/>
</dbReference>
<dbReference type="SUPFAM" id="SSF47473">
    <property type="entry name" value="EF-hand"/>
    <property type="match status" value="1"/>
</dbReference>
<evidence type="ECO:0000256" key="4">
    <source>
        <dbReference type="ARBA" id="ARBA00022837"/>
    </source>
</evidence>
<dbReference type="InterPro" id="IPR002048">
    <property type="entry name" value="EF_hand_dom"/>
</dbReference>
<comment type="caution">
    <text evidence="6">The sequence shown here is derived from an EMBL/GenBank/DDBJ whole genome shotgun (WGS) entry which is preliminary data.</text>
</comment>